<dbReference type="InterPro" id="IPR021261">
    <property type="entry name" value="GPCAT"/>
</dbReference>
<dbReference type="GO" id="GO:0016020">
    <property type="term" value="C:membrane"/>
    <property type="evidence" value="ECO:0007669"/>
    <property type="project" value="UniProtKB-SubCell"/>
</dbReference>
<evidence type="ECO:0000256" key="5">
    <source>
        <dbReference type="ARBA" id="ARBA00022679"/>
    </source>
</evidence>
<feature type="transmembrane region" description="Helical" evidence="14">
    <location>
        <begin position="53"/>
        <end position="82"/>
    </location>
</feature>
<keyword evidence="8" id="KW-0443">Lipid metabolism</keyword>
<dbReference type="Proteomes" id="UP000054498">
    <property type="component" value="Unassembled WGS sequence"/>
</dbReference>
<feature type="region of interest" description="Disordered" evidence="13">
    <location>
        <begin position="335"/>
        <end position="367"/>
    </location>
</feature>
<keyword evidence="6 14" id="KW-0812">Transmembrane</keyword>
<dbReference type="GO" id="GO:0016746">
    <property type="term" value="F:acyltransferase activity"/>
    <property type="evidence" value="ECO:0007669"/>
    <property type="project" value="UniProtKB-KW"/>
</dbReference>
<evidence type="ECO:0000256" key="3">
    <source>
        <dbReference type="ARBA" id="ARBA00019082"/>
    </source>
</evidence>
<comment type="subcellular location">
    <subcellularLocation>
        <location evidence="1">Membrane</location>
        <topology evidence="1">Multi-pass membrane protein</topology>
    </subcellularLocation>
</comment>
<feature type="transmembrane region" description="Helical" evidence="14">
    <location>
        <begin position="268"/>
        <end position="287"/>
    </location>
</feature>
<sequence length="654" mass="68960">MPRSAVAPASSPRRSAAPTAMQQHAAQPTPEVSRLKEAVASGRSRTWHHAFSVAFFGALMFVAGAAPGALPALFLGFVFVGLPWRFVSFISKRWLFFCIDFCYFVNVAAAAFLLAAPDDPRLEAAVYALADGPLAGALVAWQCAWVFGDSEYQASVMMHLLPGLAIFAHRYHTPLQLRGWRGLLGCGRRVAASASLAACVDGAEAPHAVERPADLGLWLVAVPLMFYAAWQLLYFLVVQSYNHLARRAAKSNNFWNRLVRRGSVARRITIYGLLQLAFTVISIAAFLPTYFSYELAVIFQIVKIWFPIFYGSRHQCEKLPQVALRQALGFTASGGLRVGGRHHHSGSATGSEEQPGRAAATGAAGEAEATGQEHFEAILANIQASLQQAHAAAGGGAGFGAGSSGGGAPWQQAVGEPHHAAAQQWDADAANAAMQTLLAGMPSDPLPHHVGTGHFDGSDGGAGPAGAGAGAAGRRARGGGAGLLALLRTDAPAVLLWFGRVIGEVVAWTQQARLLSAVLFAYAAAAGLLEQRQQQQQEQQQQQWQPFRPAFSWPAPPPAIVLCFSQLAVVAAATLLFGRAAARRLAERDGAGGSAGGERVPARARQLDLLSFLPGAREALSGLQGYQALAAAVSEDLAVYLLTCGLLSLAAAKT</sequence>
<proteinExistence type="inferred from homology"/>
<evidence type="ECO:0000256" key="10">
    <source>
        <dbReference type="ARBA" id="ARBA00023209"/>
    </source>
</evidence>
<feature type="compositionally biased region" description="Low complexity" evidence="13">
    <location>
        <begin position="358"/>
        <end position="367"/>
    </location>
</feature>
<feature type="region of interest" description="Disordered" evidence="13">
    <location>
        <begin position="1"/>
        <end position="29"/>
    </location>
</feature>
<comment type="similarity">
    <text evidence="2">Belongs to the GPC1 family.</text>
</comment>
<accession>A0A0D2MJ36</accession>
<keyword evidence="12" id="KW-0012">Acyltransferase</keyword>
<evidence type="ECO:0000256" key="9">
    <source>
        <dbReference type="ARBA" id="ARBA00023136"/>
    </source>
</evidence>
<evidence type="ECO:0000256" key="1">
    <source>
        <dbReference type="ARBA" id="ARBA00004141"/>
    </source>
</evidence>
<dbReference type="Pfam" id="PF10998">
    <property type="entry name" value="DUF2838"/>
    <property type="match status" value="1"/>
</dbReference>
<evidence type="ECO:0000256" key="8">
    <source>
        <dbReference type="ARBA" id="ARBA00023098"/>
    </source>
</evidence>
<evidence type="ECO:0000256" key="2">
    <source>
        <dbReference type="ARBA" id="ARBA00006675"/>
    </source>
</evidence>
<keyword evidence="10" id="KW-0594">Phospholipid biosynthesis</keyword>
<evidence type="ECO:0000256" key="12">
    <source>
        <dbReference type="ARBA" id="ARBA00023315"/>
    </source>
</evidence>
<evidence type="ECO:0000256" key="11">
    <source>
        <dbReference type="ARBA" id="ARBA00023264"/>
    </source>
</evidence>
<feature type="region of interest" description="Disordered" evidence="13">
    <location>
        <begin position="449"/>
        <end position="473"/>
    </location>
</feature>
<feature type="transmembrane region" description="Helical" evidence="14">
    <location>
        <begin position="215"/>
        <end position="237"/>
    </location>
</feature>
<evidence type="ECO:0000313" key="16">
    <source>
        <dbReference type="Proteomes" id="UP000054498"/>
    </source>
</evidence>
<feature type="compositionally biased region" description="Gly residues" evidence="13">
    <location>
        <begin position="458"/>
        <end position="471"/>
    </location>
</feature>
<dbReference type="OrthoDB" id="535100at2759"/>
<keyword evidence="11" id="KW-1208">Phospholipid metabolism</keyword>
<dbReference type="RefSeq" id="XP_013899646.1">
    <property type="nucleotide sequence ID" value="XM_014044192.1"/>
</dbReference>
<dbReference type="EMBL" id="KK101506">
    <property type="protein sequence ID" value="KIZ00627.1"/>
    <property type="molecule type" value="Genomic_DNA"/>
</dbReference>
<feature type="region of interest" description="Disordered" evidence="13">
    <location>
        <begin position="393"/>
        <end position="414"/>
    </location>
</feature>
<dbReference type="PANTHER" id="PTHR31201">
    <property type="entry name" value="OS01G0585100 PROTEIN"/>
    <property type="match status" value="1"/>
</dbReference>
<name>A0A0D2MJ36_9CHLO</name>
<feature type="compositionally biased region" description="Gly residues" evidence="13">
    <location>
        <begin position="393"/>
        <end position="408"/>
    </location>
</feature>
<dbReference type="KEGG" id="mng:MNEG_7333"/>
<dbReference type="GO" id="GO:0006656">
    <property type="term" value="P:phosphatidylcholine biosynthetic process"/>
    <property type="evidence" value="ECO:0007669"/>
    <property type="project" value="TreeGrafter"/>
</dbReference>
<evidence type="ECO:0000256" key="13">
    <source>
        <dbReference type="SAM" id="MobiDB-lite"/>
    </source>
</evidence>
<dbReference type="AlphaFoldDB" id="A0A0D2MJ36"/>
<reference evidence="15 16" key="1">
    <citation type="journal article" date="2013" name="BMC Genomics">
        <title>Reconstruction of the lipid metabolism for the microalga Monoraphidium neglectum from its genome sequence reveals characteristics suitable for biofuel production.</title>
        <authorList>
            <person name="Bogen C."/>
            <person name="Al-Dilaimi A."/>
            <person name="Albersmeier A."/>
            <person name="Wichmann J."/>
            <person name="Grundmann M."/>
            <person name="Rupp O."/>
            <person name="Lauersen K.J."/>
            <person name="Blifernez-Klassen O."/>
            <person name="Kalinowski J."/>
            <person name="Goesmann A."/>
            <person name="Mussgnug J.H."/>
            <person name="Kruse O."/>
        </authorList>
    </citation>
    <scope>NUCLEOTIDE SEQUENCE [LARGE SCALE GENOMIC DNA]</scope>
    <source>
        <strain evidence="15 16">SAG 48.87</strain>
    </source>
</reference>
<dbReference type="PANTHER" id="PTHR31201:SF1">
    <property type="entry name" value="GLYCEROPHOSPHOCHOLINE ACYLTRANSFERASE 1"/>
    <property type="match status" value="1"/>
</dbReference>
<gene>
    <name evidence="15" type="ORF">MNEG_7333</name>
</gene>
<keyword evidence="16" id="KW-1185">Reference proteome</keyword>
<feature type="compositionally biased region" description="Low complexity" evidence="13">
    <location>
        <begin position="1"/>
        <end position="18"/>
    </location>
</feature>
<dbReference type="GeneID" id="25740209"/>
<feature type="transmembrane region" description="Helical" evidence="14">
    <location>
        <begin position="94"/>
        <end position="114"/>
    </location>
</feature>
<evidence type="ECO:0000256" key="7">
    <source>
        <dbReference type="ARBA" id="ARBA00022989"/>
    </source>
</evidence>
<keyword evidence="7 14" id="KW-1133">Transmembrane helix</keyword>
<keyword evidence="5" id="KW-0808">Transferase</keyword>
<keyword evidence="9 14" id="KW-0472">Membrane</keyword>
<evidence type="ECO:0000256" key="14">
    <source>
        <dbReference type="SAM" id="Phobius"/>
    </source>
</evidence>
<protein>
    <recommendedName>
        <fullName evidence="3">Glycerophosphocholine acyltransferase 1</fullName>
    </recommendedName>
</protein>
<keyword evidence="4" id="KW-0444">Lipid biosynthesis</keyword>
<evidence type="ECO:0000256" key="4">
    <source>
        <dbReference type="ARBA" id="ARBA00022516"/>
    </source>
</evidence>
<organism evidence="15 16">
    <name type="scientific">Monoraphidium neglectum</name>
    <dbReference type="NCBI Taxonomy" id="145388"/>
    <lineage>
        <taxon>Eukaryota</taxon>
        <taxon>Viridiplantae</taxon>
        <taxon>Chlorophyta</taxon>
        <taxon>core chlorophytes</taxon>
        <taxon>Chlorophyceae</taxon>
        <taxon>CS clade</taxon>
        <taxon>Sphaeropleales</taxon>
        <taxon>Selenastraceae</taxon>
        <taxon>Monoraphidium</taxon>
    </lineage>
</organism>
<evidence type="ECO:0000256" key="6">
    <source>
        <dbReference type="ARBA" id="ARBA00022692"/>
    </source>
</evidence>
<evidence type="ECO:0000313" key="15">
    <source>
        <dbReference type="EMBL" id="KIZ00627.1"/>
    </source>
</evidence>